<comment type="subcellular location">
    <subcellularLocation>
        <location evidence="1">Cell outer membrane</location>
        <topology evidence="1">Multi-pass membrane protein</topology>
    </subcellularLocation>
</comment>
<dbReference type="Pfam" id="PF00593">
    <property type="entry name" value="TonB_dep_Rec_b-barrel"/>
    <property type="match status" value="1"/>
</dbReference>
<dbReference type="InterPro" id="IPR039426">
    <property type="entry name" value="TonB-dep_rcpt-like"/>
</dbReference>
<protein>
    <submittedName>
        <fullName evidence="6">SusC/RagA family TonB-linked outer membrane protein</fullName>
    </submittedName>
</protein>
<proteinExistence type="inferred from homology"/>
<feature type="domain" description="TonB-dependent receptor-like beta-barrel" evidence="4">
    <location>
        <begin position="310"/>
        <end position="776"/>
    </location>
</feature>
<feature type="chain" id="PRO_5026706279" evidence="3">
    <location>
        <begin position="21"/>
        <end position="928"/>
    </location>
</feature>
<dbReference type="EMBL" id="WRXO01000009">
    <property type="protein sequence ID" value="MVT43966.1"/>
    <property type="molecule type" value="Genomic_DNA"/>
</dbReference>
<evidence type="ECO:0000259" key="4">
    <source>
        <dbReference type="Pfam" id="PF00593"/>
    </source>
</evidence>
<dbReference type="InterPro" id="IPR037066">
    <property type="entry name" value="Plug_dom_sf"/>
</dbReference>
<dbReference type="NCBIfam" id="TIGR04056">
    <property type="entry name" value="OMP_RagA_SusC"/>
    <property type="match status" value="1"/>
</dbReference>
<dbReference type="OrthoDB" id="9768177at2"/>
<dbReference type="Gene3D" id="2.170.130.10">
    <property type="entry name" value="TonB-dependent receptor, plug domain"/>
    <property type="match status" value="1"/>
</dbReference>
<gene>
    <name evidence="6" type="ORF">GO495_25445</name>
</gene>
<comment type="similarity">
    <text evidence="1 2">Belongs to the TonB-dependent receptor family.</text>
</comment>
<evidence type="ECO:0000256" key="2">
    <source>
        <dbReference type="RuleBase" id="RU003357"/>
    </source>
</evidence>
<feature type="signal peptide" evidence="3">
    <location>
        <begin position="1"/>
        <end position="20"/>
    </location>
</feature>
<evidence type="ECO:0000256" key="1">
    <source>
        <dbReference type="PROSITE-ProRule" id="PRU01360"/>
    </source>
</evidence>
<keyword evidence="2" id="KW-0798">TonB box</keyword>
<keyword evidence="1" id="KW-0998">Cell outer membrane</keyword>
<keyword evidence="3" id="KW-0732">Signal</keyword>
<dbReference type="InterPro" id="IPR012910">
    <property type="entry name" value="Plug_dom"/>
</dbReference>
<organism evidence="6 7">
    <name type="scientific">Chitinophaga oryziterrae</name>
    <dbReference type="NCBI Taxonomy" id="1031224"/>
    <lineage>
        <taxon>Bacteria</taxon>
        <taxon>Pseudomonadati</taxon>
        <taxon>Bacteroidota</taxon>
        <taxon>Chitinophagia</taxon>
        <taxon>Chitinophagales</taxon>
        <taxon>Chitinophagaceae</taxon>
        <taxon>Chitinophaga</taxon>
    </lineage>
</organism>
<feature type="domain" description="TonB-dependent receptor plug" evidence="5">
    <location>
        <begin position="21"/>
        <end position="128"/>
    </location>
</feature>
<dbReference type="RefSeq" id="WP_157302772.1">
    <property type="nucleotide sequence ID" value="NZ_BAAAZB010000001.1"/>
</dbReference>
<keyword evidence="1" id="KW-1134">Transmembrane beta strand</keyword>
<dbReference type="SUPFAM" id="SSF56935">
    <property type="entry name" value="Porins"/>
    <property type="match status" value="1"/>
</dbReference>
<keyword evidence="1" id="KW-0812">Transmembrane</keyword>
<dbReference type="Proteomes" id="UP000468388">
    <property type="component" value="Unassembled WGS sequence"/>
</dbReference>
<dbReference type="AlphaFoldDB" id="A0A6N8JI04"/>
<name>A0A6N8JI04_9BACT</name>
<evidence type="ECO:0000256" key="3">
    <source>
        <dbReference type="SAM" id="SignalP"/>
    </source>
</evidence>
<keyword evidence="7" id="KW-1185">Reference proteome</keyword>
<sequence>MTCRKLLLIISMFLYQGAMAQDSTSAISTVTGADLYKTPAANITNTLYGRLPGLTVLQGSGEPGYDAASMVTRGIGTYDNNNLVIYVDGFQVTSDYFQYLSPSEIATISVLKDAAALATFGMRGANGVLWVVTKRGQQSKPTIQFQVRSGIQQAINIDKPLGSYDYARLYNQAVSNDNYAVNGNQYLWSPKYSDAQLAAYKNGTGINVDWFDEVLKKSTPYTDANLIFSGGDSTAKYGVILDYMKDQGLYNVSNSASTSNAQIQRFNLRSNLDFNFFKIFEAKVDLGGRIEDRRYPNFNGPALWNNLASYPSNIYNVKDASGNWSGTTVYPNNPAASVRALGWASTHDRTLQANFNLKEKFDFITPGLYLNEAVSFNTWTRNAASKKATYARFYNGTQTTTDKTTDIVASGTSPVGQYDWKQANLTAGYDHTFGVHAFSAAVNYFASNFIEDWNGELNGSGYNTGNNIYHHYTNLSGRVHYVFDNRYVAAFGFGYSGSDNFAPGHNKGFYPAVSAAWILSNEKFLQHNSVINLLKLRASVGKSGNETSNAGRYLYQQYYVSNGSFYTGNNSFSGNAGIAPSYIANPRIFAEHSVKYDVGVDADLFHKLNITADVYMDKRGGIITYDNNTYLATLGTSFMYQNVGKVTNKGLEVSADFNDKIGRFGYNIGAMASYSKNKIDYQAEVKPVNDFSKTTGLAIGTPMGLVAEGFYQMSDFNADGTLKAGLPVPAFGAVQPGDMKYKDLDKSGYIDQNDVTKIGNPAYPSLYYSFNAGVSYAGFDFQVFFQGAAGGDYNLTNSSAQTIAFISNANAYSIANGAWAYYPDQGIDTRNTATYPRLGTQLNTNNYRNSTFWMKKNNFLRVRNIELGYSLPEGVLNKLRLSRCRIFVSATNPVTWSSLLKNYNLDPETPSGYPALKSYTSGLSLSFK</sequence>
<dbReference type="PROSITE" id="PS52016">
    <property type="entry name" value="TONB_DEPENDENT_REC_3"/>
    <property type="match status" value="1"/>
</dbReference>
<comment type="caution">
    <text evidence="6">The sequence shown here is derived from an EMBL/GenBank/DDBJ whole genome shotgun (WGS) entry which is preliminary data.</text>
</comment>
<evidence type="ECO:0000313" key="6">
    <source>
        <dbReference type="EMBL" id="MVT43966.1"/>
    </source>
</evidence>
<dbReference type="InterPro" id="IPR018247">
    <property type="entry name" value="EF_Hand_1_Ca_BS"/>
</dbReference>
<reference evidence="6 7" key="1">
    <citation type="submission" date="2019-12" db="EMBL/GenBank/DDBJ databases">
        <title>The draft genomic sequence of strain Chitinophaga oryziterrae JCM 16595.</title>
        <authorList>
            <person name="Zhang X."/>
        </authorList>
    </citation>
    <scope>NUCLEOTIDE SEQUENCE [LARGE SCALE GENOMIC DNA]</scope>
    <source>
        <strain evidence="6 7">JCM 16595</strain>
    </source>
</reference>
<dbReference type="PROSITE" id="PS00018">
    <property type="entry name" value="EF_HAND_1"/>
    <property type="match status" value="1"/>
</dbReference>
<keyword evidence="1 2" id="KW-0472">Membrane</keyword>
<dbReference type="GO" id="GO:0009279">
    <property type="term" value="C:cell outer membrane"/>
    <property type="evidence" value="ECO:0007669"/>
    <property type="project" value="UniProtKB-SubCell"/>
</dbReference>
<dbReference type="InterPro" id="IPR023996">
    <property type="entry name" value="TonB-dep_OMP_SusC/RagA"/>
</dbReference>
<dbReference type="InterPro" id="IPR000531">
    <property type="entry name" value="Beta-barrel_TonB"/>
</dbReference>
<keyword evidence="1" id="KW-0813">Transport</keyword>
<dbReference type="Pfam" id="PF07715">
    <property type="entry name" value="Plug"/>
    <property type="match status" value="1"/>
</dbReference>
<evidence type="ECO:0000313" key="7">
    <source>
        <dbReference type="Proteomes" id="UP000468388"/>
    </source>
</evidence>
<accession>A0A6N8JI04</accession>
<evidence type="ECO:0000259" key="5">
    <source>
        <dbReference type="Pfam" id="PF07715"/>
    </source>
</evidence>